<dbReference type="GO" id="GO:0000036">
    <property type="term" value="F:acyl carrier activity"/>
    <property type="evidence" value="ECO:0007669"/>
    <property type="project" value="TreeGrafter"/>
</dbReference>
<keyword evidence="9 11" id="KW-0443">Lipid metabolism</keyword>
<gene>
    <name evidence="15" type="ORF">PPROV_000068500</name>
</gene>
<name>A0A830H5P4_9CHLO</name>
<feature type="domain" description="Acyl-ACP thioesterase-like C-terminal" evidence="14">
    <location>
        <begin position="247"/>
        <end position="328"/>
    </location>
</feature>
<protein>
    <recommendedName>
        <fullName evidence="11">Acyl-[acyl-carrier-protein] hydrolase</fullName>
        <ecNumber evidence="11">3.1.2.-</ecNumber>
    </recommendedName>
</protein>
<dbReference type="Pfam" id="PF01643">
    <property type="entry name" value="Acyl-ACP_TE"/>
    <property type="match status" value="1"/>
</dbReference>
<dbReference type="OrthoDB" id="618395at2759"/>
<evidence type="ECO:0000256" key="1">
    <source>
        <dbReference type="ARBA" id="ARBA00004229"/>
    </source>
</evidence>
<keyword evidence="8" id="KW-0809">Transit peptide</keyword>
<dbReference type="PANTHER" id="PTHR31727">
    <property type="entry name" value="OLEOYL-ACYL CARRIER PROTEIN THIOESTERASE 1, CHLOROPLASTIC"/>
    <property type="match status" value="1"/>
</dbReference>
<dbReference type="GO" id="GO:0009507">
    <property type="term" value="C:chloroplast"/>
    <property type="evidence" value="ECO:0007669"/>
    <property type="project" value="UniProtKB-SubCell"/>
</dbReference>
<comment type="function">
    <text evidence="11">Plays an essential role in chain termination during de novo fatty acid synthesis.</text>
</comment>
<feature type="region of interest" description="Disordered" evidence="12">
    <location>
        <begin position="14"/>
        <end position="60"/>
    </location>
</feature>
<proteinExistence type="inferred from homology"/>
<evidence type="ECO:0000256" key="11">
    <source>
        <dbReference type="RuleBase" id="RU363096"/>
    </source>
</evidence>
<evidence type="ECO:0000313" key="16">
    <source>
        <dbReference type="Proteomes" id="UP000660262"/>
    </source>
</evidence>
<dbReference type="Proteomes" id="UP000660262">
    <property type="component" value="Unassembled WGS sequence"/>
</dbReference>
<evidence type="ECO:0000256" key="9">
    <source>
        <dbReference type="ARBA" id="ARBA00023098"/>
    </source>
</evidence>
<dbReference type="GO" id="GO:0016297">
    <property type="term" value="F:fatty acyl-[ACP] hydrolase activity"/>
    <property type="evidence" value="ECO:0007669"/>
    <property type="project" value="InterPro"/>
</dbReference>
<reference evidence="15" key="1">
    <citation type="submission" date="2020-10" db="EMBL/GenBank/DDBJ databases">
        <title>Unveiling of a novel bifunctional photoreceptor, Dualchrome1, isolated from a cosmopolitan green alga.</title>
        <authorList>
            <person name="Suzuki S."/>
            <person name="Kawachi M."/>
        </authorList>
    </citation>
    <scope>NUCLEOTIDE SEQUENCE</scope>
    <source>
        <strain evidence="15">NIES 2893</strain>
    </source>
</reference>
<organism evidence="15 16">
    <name type="scientific">Pycnococcus provasolii</name>
    <dbReference type="NCBI Taxonomy" id="41880"/>
    <lineage>
        <taxon>Eukaryota</taxon>
        <taxon>Viridiplantae</taxon>
        <taxon>Chlorophyta</taxon>
        <taxon>Pseudoscourfieldiophyceae</taxon>
        <taxon>Pseudoscourfieldiales</taxon>
        <taxon>Pycnococcaceae</taxon>
        <taxon>Pycnococcus</taxon>
    </lineage>
</organism>
<dbReference type="Pfam" id="PF20791">
    <property type="entry name" value="Acyl-ACP_TE_C"/>
    <property type="match status" value="1"/>
</dbReference>
<sequence>MALLTTTAHKGPMAMRCVRAGSGRGSGRGRGSSSSSSGRCTVVAPHSAAATSSDQTNNGQLMSEMKVETYVGTGHLVDDDKRFEVEYYIRSSECGVSQTIGPASLVSLLQEAATEHAFLLWGRPEGSYPVDPTMRDANLTFVLTRLRLVVSPNPPRWGQRVAIRTWFDAEGKAGARRDWEVLDAETGEVLASATSTWILLDMVKRRLARVPQGTRDFNAPYFFDDVARGRGGAARKVPDAKSGAECATRTVEVAWSDNDANGHVNNARFVRWAVDAIPESPFGQVLSMVEVEFVSEAMFGEALEVCCYEDVVSDGGCKDGEASDFVGVGASRRCLSVLRKRGLSPKKNGKEVARVATEWRSE</sequence>
<evidence type="ECO:0000256" key="8">
    <source>
        <dbReference type="ARBA" id="ARBA00022946"/>
    </source>
</evidence>
<evidence type="ECO:0000259" key="13">
    <source>
        <dbReference type="Pfam" id="PF01643"/>
    </source>
</evidence>
<dbReference type="PANTHER" id="PTHR31727:SF6">
    <property type="entry name" value="OLEOYL-ACYL CARRIER PROTEIN THIOESTERASE 1, CHLOROPLASTIC"/>
    <property type="match status" value="1"/>
</dbReference>
<keyword evidence="6 11" id="KW-0378">Hydrolase</keyword>
<keyword evidence="5 11" id="KW-0934">Plastid</keyword>
<comment type="similarity">
    <text evidence="2 11">Belongs to the acyl-ACP thioesterase family.</text>
</comment>
<dbReference type="SUPFAM" id="SSF54637">
    <property type="entry name" value="Thioesterase/thiol ester dehydrase-isomerase"/>
    <property type="match status" value="2"/>
</dbReference>
<dbReference type="InterPro" id="IPR049427">
    <property type="entry name" value="Acyl-ACP_TE_C"/>
</dbReference>
<evidence type="ECO:0000256" key="3">
    <source>
        <dbReference type="ARBA" id="ARBA00022516"/>
    </source>
</evidence>
<dbReference type="EMBL" id="BNJQ01000002">
    <property type="protein sequence ID" value="GHP01928.1"/>
    <property type="molecule type" value="Genomic_DNA"/>
</dbReference>
<feature type="compositionally biased region" description="Polar residues" evidence="12">
    <location>
        <begin position="49"/>
        <end position="60"/>
    </location>
</feature>
<evidence type="ECO:0000313" key="15">
    <source>
        <dbReference type="EMBL" id="GHP01928.1"/>
    </source>
</evidence>
<evidence type="ECO:0000256" key="4">
    <source>
        <dbReference type="ARBA" id="ARBA00022528"/>
    </source>
</evidence>
<dbReference type="CDD" id="cd00586">
    <property type="entry name" value="4HBT"/>
    <property type="match status" value="1"/>
</dbReference>
<accession>A0A830H5P4</accession>
<keyword evidence="3 11" id="KW-0444">Lipid biosynthesis</keyword>
<dbReference type="Gene3D" id="3.10.129.10">
    <property type="entry name" value="Hotdog Thioesterase"/>
    <property type="match status" value="1"/>
</dbReference>
<evidence type="ECO:0000256" key="7">
    <source>
        <dbReference type="ARBA" id="ARBA00022832"/>
    </source>
</evidence>
<evidence type="ECO:0000256" key="12">
    <source>
        <dbReference type="SAM" id="MobiDB-lite"/>
    </source>
</evidence>
<comment type="caution">
    <text evidence="15">The sequence shown here is derived from an EMBL/GenBank/DDBJ whole genome shotgun (WGS) entry which is preliminary data.</text>
</comment>
<evidence type="ECO:0000256" key="5">
    <source>
        <dbReference type="ARBA" id="ARBA00022640"/>
    </source>
</evidence>
<dbReference type="EC" id="3.1.2.-" evidence="11"/>
<keyword evidence="4 11" id="KW-0150">Chloroplast</keyword>
<keyword evidence="10 11" id="KW-0275">Fatty acid biosynthesis</keyword>
<keyword evidence="7 11" id="KW-0276">Fatty acid metabolism</keyword>
<dbReference type="InterPro" id="IPR029069">
    <property type="entry name" value="HotDog_dom_sf"/>
</dbReference>
<evidence type="ECO:0000256" key="6">
    <source>
        <dbReference type="ARBA" id="ARBA00022801"/>
    </source>
</evidence>
<dbReference type="AlphaFoldDB" id="A0A830H5P4"/>
<evidence type="ECO:0000256" key="2">
    <source>
        <dbReference type="ARBA" id="ARBA00006500"/>
    </source>
</evidence>
<evidence type="ECO:0000256" key="10">
    <source>
        <dbReference type="ARBA" id="ARBA00023160"/>
    </source>
</evidence>
<comment type="subcellular location">
    <subcellularLocation>
        <location evidence="1 11">Plastid</location>
        <location evidence="1 11">Chloroplast</location>
    </subcellularLocation>
</comment>
<dbReference type="InterPro" id="IPR002864">
    <property type="entry name" value="Acyl-ACP_thioesterase_NHD"/>
</dbReference>
<dbReference type="InterPro" id="IPR045023">
    <property type="entry name" value="FATA/B"/>
</dbReference>
<feature type="domain" description="Acyl-ACP thioesterase N-terminal hotdog" evidence="13">
    <location>
        <begin position="81"/>
        <end position="213"/>
    </location>
</feature>
<keyword evidence="16" id="KW-1185">Reference proteome</keyword>
<evidence type="ECO:0000259" key="14">
    <source>
        <dbReference type="Pfam" id="PF20791"/>
    </source>
</evidence>